<dbReference type="GO" id="GO:0050661">
    <property type="term" value="F:NADP binding"/>
    <property type="evidence" value="ECO:0007669"/>
    <property type="project" value="InterPro"/>
</dbReference>
<feature type="domain" description="DHFR" evidence="7">
    <location>
        <begin position="2"/>
        <end position="201"/>
    </location>
</feature>
<dbReference type="CDD" id="cd00209">
    <property type="entry name" value="DHFR"/>
    <property type="match status" value="1"/>
</dbReference>
<evidence type="ECO:0000313" key="8">
    <source>
        <dbReference type="EMBL" id="OAG29204.1"/>
    </source>
</evidence>
<sequence length="201" mass="21808">MVPILLAAVSLPNGVIGRNNTLPWPKLSADFGFMNYLTTRKPSALIMGRKTFESIGRVLPRRTSLVLSSKAAPSIQTSSGSAHFLSSLAEAFSYCSEHALQPVIFGGETLYNEVLKTVACTVYLTAITNEHEGDTYFPLSLLRAPLANISEEVLGLLPSVSEKVALTKDGYVVENEIKYGFFKSKHYPAEGLGVPLSELLL</sequence>
<dbReference type="GO" id="GO:0046654">
    <property type="term" value="P:tetrahydrofolate biosynthetic process"/>
    <property type="evidence" value="ECO:0007669"/>
    <property type="project" value="InterPro"/>
</dbReference>
<dbReference type="VEuPathDB" id="MicrosporidiaDB:NEDG_01277"/>
<evidence type="ECO:0000259" key="7">
    <source>
        <dbReference type="PROSITE" id="PS51330"/>
    </source>
</evidence>
<dbReference type="STRING" id="1805483.A0A177EB84"/>
<dbReference type="PROSITE" id="PS51330">
    <property type="entry name" value="DHFR_2"/>
    <property type="match status" value="1"/>
</dbReference>
<dbReference type="GeneID" id="93647627"/>
<dbReference type="SUPFAM" id="SSF53597">
    <property type="entry name" value="Dihydrofolate reductase-like"/>
    <property type="match status" value="1"/>
</dbReference>
<keyword evidence="9" id="KW-1185">Reference proteome</keyword>
<dbReference type="EC" id="1.5.1.3" evidence="2"/>
<comment type="pathway">
    <text evidence="1">Cofactor biosynthesis; tetrahydrofolate biosynthesis; 5,6,7,8-tetrahydrofolate from 7,8-dihydrofolate: step 1/1.</text>
</comment>
<evidence type="ECO:0000256" key="4">
    <source>
        <dbReference type="ARBA" id="ARBA00022563"/>
    </source>
</evidence>
<dbReference type="RefSeq" id="XP_067543883.1">
    <property type="nucleotide sequence ID" value="XM_067688695.1"/>
</dbReference>
<dbReference type="PANTHER" id="PTHR48069">
    <property type="entry name" value="DIHYDROFOLATE REDUCTASE"/>
    <property type="match status" value="1"/>
</dbReference>
<proteinExistence type="predicted"/>
<evidence type="ECO:0000313" key="9">
    <source>
        <dbReference type="Proteomes" id="UP000185944"/>
    </source>
</evidence>
<reference evidence="8 9" key="1">
    <citation type="submission" date="2016-02" db="EMBL/GenBank/DDBJ databases">
        <title>Discovery of a natural microsporidian pathogen with a broad tissue tropism in Caenorhabditis elegans.</title>
        <authorList>
            <person name="Luallen R.J."/>
            <person name="Reinke A.W."/>
            <person name="Tong L."/>
            <person name="Botts M.R."/>
            <person name="Felix M.-A."/>
            <person name="Troemel E.R."/>
        </authorList>
    </citation>
    <scope>NUCLEOTIDE SEQUENCE [LARGE SCALE GENOMIC DNA]</scope>
    <source>
        <strain evidence="8 9">JUm2807</strain>
    </source>
</reference>
<keyword evidence="5" id="KW-0521">NADP</keyword>
<dbReference type="GO" id="GO:0006730">
    <property type="term" value="P:one-carbon metabolic process"/>
    <property type="evidence" value="ECO:0007669"/>
    <property type="project" value="UniProtKB-KW"/>
</dbReference>
<accession>A0A177EB84</accession>
<dbReference type="AlphaFoldDB" id="A0A177EB84"/>
<dbReference type="Gene3D" id="3.40.430.10">
    <property type="entry name" value="Dihydrofolate Reductase, subunit A"/>
    <property type="match status" value="1"/>
</dbReference>
<name>A0A177EB84_9MICR</name>
<dbReference type="Proteomes" id="UP000185944">
    <property type="component" value="Unassembled WGS sequence"/>
</dbReference>
<evidence type="ECO:0000256" key="6">
    <source>
        <dbReference type="ARBA" id="ARBA00023002"/>
    </source>
</evidence>
<dbReference type="InterPro" id="IPR001796">
    <property type="entry name" value="DHFR_dom"/>
</dbReference>
<keyword evidence="6" id="KW-0560">Oxidoreductase</keyword>
<evidence type="ECO:0000256" key="3">
    <source>
        <dbReference type="ARBA" id="ARBA00018886"/>
    </source>
</evidence>
<dbReference type="InterPro" id="IPR024072">
    <property type="entry name" value="DHFR-like_dom_sf"/>
</dbReference>
<dbReference type="Pfam" id="PF00186">
    <property type="entry name" value="DHFR_1"/>
    <property type="match status" value="1"/>
</dbReference>
<evidence type="ECO:0000256" key="2">
    <source>
        <dbReference type="ARBA" id="ARBA00012856"/>
    </source>
</evidence>
<dbReference type="GO" id="GO:0004146">
    <property type="term" value="F:dihydrofolate reductase activity"/>
    <property type="evidence" value="ECO:0007669"/>
    <property type="project" value="UniProtKB-EC"/>
</dbReference>
<keyword evidence="4" id="KW-0554">One-carbon metabolism</keyword>
<dbReference type="InterPro" id="IPR012259">
    <property type="entry name" value="DHFR"/>
</dbReference>
<protein>
    <recommendedName>
        <fullName evidence="3">Dihydrofolate reductase</fullName>
        <ecNumber evidence="2">1.5.1.3</ecNumber>
    </recommendedName>
</protein>
<gene>
    <name evidence="8" type="ORF">NEDG_01277</name>
</gene>
<evidence type="ECO:0000256" key="1">
    <source>
        <dbReference type="ARBA" id="ARBA00004903"/>
    </source>
</evidence>
<dbReference type="OrthoDB" id="414698at2759"/>
<organism evidence="8 9">
    <name type="scientific">Nematocida displodere</name>
    <dbReference type="NCBI Taxonomy" id="1805483"/>
    <lineage>
        <taxon>Eukaryota</taxon>
        <taxon>Fungi</taxon>
        <taxon>Fungi incertae sedis</taxon>
        <taxon>Microsporidia</taxon>
        <taxon>Nematocida</taxon>
    </lineage>
</organism>
<dbReference type="GO" id="GO:0046655">
    <property type="term" value="P:folic acid metabolic process"/>
    <property type="evidence" value="ECO:0007669"/>
    <property type="project" value="TreeGrafter"/>
</dbReference>
<comment type="caution">
    <text evidence="8">The sequence shown here is derived from an EMBL/GenBank/DDBJ whole genome shotgun (WGS) entry which is preliminary data.</text>
</comment>
<dbReference type="PRINTS" id="PR00070">
    <property type="entry name" value="DHFR"/>
</dbReference>
<evidence type="ECO:0000256" key="5">
    <source>
        <dbReference type="ARBA" id="ARBA00022857"/>
    </source>
</evidence>
<dbReference type="EMBL" id="LTDL01000041">
    <property type="protein sequence ID" value="OAG29204.1"/>
    <property type="molecule type" value="Genomic_DNA"/>
</dbReference>
<dbReference type="PANTHER" id="PTHR48069:SF3">
    <property type="entry name" value="DIHYDROFOLATE REDUCTASE"/>
    <property type="match status" value="1"/>
</dbReference>
<dbReference type="GO" id="GO:0046452">
    <property type="term" value="P:dihydrofolate metabolic process"/>
    <property type="evidence" value="ECO:0007669"/>
    <property type="project" value="TreeGrafter"/>
</dbReference>